<dbReference type="AlphaFoldDB" id="A0A7J7R615"/>
<sequence length="158" mass="17224">MYSGVQKMVRGPCVTLHEWALAMGCGTHRQVKCLRHQQKEGLPASPDPSAIFPGMVMSEWTGHVPEGPGQTSGSSRSASGSSWPLRHPPCTSLSYDVSFRCLGALRLLRPSYKPIWAELGDRTRLQEKKVEAPESSDPPSKAAHTPPGSDFTLAVPMW</sequence>
<dbReference type="Proteomes" id="UP000585614">
    <property type="component" value="Unassembled WGS sequence"/>
</dbReference>
<gene>
    <name evidence="2" type="ORF">mRhiFer1_009649</name>
</gene>
<feature type="region of interest" description="Disordered" evidence="1">
    <location>
        <begin position="125"/>
        <end position="158"/>
    </location>
</feature>
<protein>
    <submittedName>
        <fullName evidence="2">Uncharacterized protein</fullName>
    </submittedName>
</protein>
<dbReference type="EMBL" id="JACAGC010000030">
    <property type="protein sequence ID" value="KAF6271543.1"/>
    <property type="molecule type" value="Genomic_DNA"/>
</dbReference>
<name>A0A7J7R615_RHIFE</name>
<feature type="compositionally biased region" description="Low complexity" evidence="1">
    <location>
        <begin position="72"/>
        <end position="82"/>
    </location>
</feature>
<evidence type="ECO:0000313" key="2">
    <source>
        <dbReference type="EMBL" id="KAF6271543.1"/>
    </source>
</evidence>
<reference evidence="2 3" key="1">
    <citation type="journal article" date="2020" name="Nature">
        <title>Six reference-quality genomes reveal evolution of bat adaptations.</title>
        <authorList>
            <person name="Jebb D."/>
            <person name="Huang Z."/>
            <person name="Pippel M."/>
            <person name="Hughes G.M."/>
            <person name="Lavrichenko K."/>
            <person name="Devanna P."/>
            <person name="Winkler S."/>
            <person name="Jermiin L.S."/>
            <person name="Skirmuntt E.C."/>
            <person name="Katzourakis A."/>
            <person name="Burkitt-Gray L."/>
            <person name="Ray D.A."/>
            <person name="Sullivan K.A.M."/>
            <person name="Roscito J.G."/>
            <person name="Kirilenko B.M."/>
            <person name="Davalos L.M."/>
            <person name="Corthals A.P."/>
            <person name="Power M.L."/>
            <person name="Jones G."/>
            <person name="Ransome R.D."/>
            <person name="Dechmann D.K.N."/>
            <person name="Locatelli A.G."/>
            <person name="Puechmaille S.J."/>
            <person name="Fedrigo O."/>
            <person name="Jarvis E.D."/>
            <person name="Hiller M."/>
            <person name="Vernes S.C."/>
            <person name="Myers E.W."/>
            <person name="Teeling E.C."/>
        </authorList>
    </citation>
    <scope>NUCLEOTIDE SEQUENCE [LARGE SCALE GENOMIC DNA]</scope>
    <source>
        <strain evidence="2">MRhiFer1</strain>
        <tissue evidence="2">Lung</tissue>
    </source>
</reference>
<comment type="caution">
    <text evidence="2">The sequence shown here is derived from an EMBL/GenBank/DDBJ whole genome shotgun (WGS) entry which is preliminary data.</text>
</comment>
<organism evidence="2 3">
    <name type="scientific">Rhinolophus ferrumequinum</name>
    <name type="common">Greater horseshoe bat</name>
    <dbReference type="NCBI Taxonomy" id="59479"/>
    <lineage>
        <taxon>Eukaryota</taxon>
        <taxon>Metazoa</taxon>
        <taxon>Chordata</taxon>
        <taxon>Craniata</taxon>
        <taxon>Vertebrata</taxon>
        <taxon>Euteleostomi</taxon>
        <taxon>Mammalia</taxon>
        <taxon>Eutheria</taxon>
        <taxon>Laurasiatheria</taxon>
        <taxon>Chiroptera</taxon>
        <taxon>Yinpterochiroptera</taxon>
        <taxon>Rhinolophoidea</taxon>
        <taxon>Rhinolophidae</taxon>
        <taxon>Rhinolophinae</taxon>
        <taxon>Rhinolophus</taxon>
    </lineage>
</organism>
<evidence type="ECO:0000313" key="3">
    <source>
        <dbReference type="Proteomes" id="UP000585614"/>
    </source>
</evidence>
<evidence type="ECO:0000256" key="1">
    <source>
        <dbReference type="SAM" id="MobiDB-lite"/>
    </source>
</evidence>
<feature type="region of interest" description="Disordered" evidence="1">
    <location>
        <begin position="59"/>
        <end position="84"/>
    </location>
</feature>
<proteinExistence type="predicted"/>
<accession>A0A7J7R615</accession>